<dbReference type="RefSeq" id="WP_146690050.1">
    <property type="nucleotide sequence ID" value="NZ_LT629750.1"/>
</dbReference>
<gene>
    <name evidence="1" type="ORF">SAMN05444158_6273</name>
</gene>
<evidence type="ECO:0000313" key="2">
    <source>
        <dbReference type="Proteomes" id="UP000243904"/>
    </source>
</evidence>
<accession>A0A1H2AM95</accession>
<dbReference type="EMBL" id="LT629750">
    <property type="protein sequence ID" value="SDT46892.1"/>
    <property type="molecule type" value="Genomic_DNA"/>
</dbReference>
<organism evidence="1 2">
    <name type="scientific">Bradyrhizobium canariense</name>
    <dbReference type="NCBI Taxonomy" id="255045"/>
    <lineage>
        <taxon>Bacteria</taxon>
        <taxon>Pseudomonadati</taxon>
        <taxon>Pseudomonadota</taxon>
        <taxon>Alphaproteobacteria</taxon>
        <taxon>Hyphomicrobiales</taxon>
        <taxon>Nitrobacteraceae</taxon>
        <taxon>Bradyrhizobium</taxon>
    </lineage>
</organism>
<evidence type="ECO:0000313" key="1">
    <source>
        <dbReference type="EMBL" id="SDT46892.1"/>
    </source>
</evidence>
<dbReference type="AlphaFoldDB" id="A0A1H2AM95"/>
<sequence>MTLVFTRNRLPDPTLDRRSHRLKLRPGNYRFGRISAKPARAYASRVMSGVKAFFGAVLKVIAAAKLRRIEREFRVRGPHHDWLRIDDDHFTRIDH</sequence>
<keyword evidence="2" id="KW-1185">Reference proteome</keyword>
<name>A0A1H2AM95_9BRAD</name>
<dbReference type="Proteomes" id="UP000243904">
    <property type="component" value="Chromosome I"/>
</dbReference>
<proteinExistence type="predicted"/>
<reference evidence="2" key="1">
    <citation type="submission" date="2016-10" db="EMBL/GenBank/DDBJ databases">
        <authorList>
            <person name="Varghese N."/>
            <person name="Submissions S."/>
        </authorList>
    </citation>
    <scope>NUCLEOTIDE SEQUENCE [LARGE SCALE GENOMIC DNA]</scope>
    <source>
        <strain evidence="2">GAS369</strain>
    </source>
</reference>
<protein>
    <submittedName>
        <fullName evidence="1">Uncharacterized protein</fullName>
    </submittedName>
</protein>